<gene>
    <name evidence="1" type="ORF">HGRIS_012228</name>
</gene>
<reference evidence="2" key="1">
    <citation type="submission" date="2024-06" db="EMBL/GenBank/DDBJ databases">
        <title>Multi-omics analyses provide insights into the biosynthesis of the anticancer antibiotic pleurotin in Hohenbuehelia grisea.</title>
        <authorList>
            <person name="Weaver J.A."/>
            <person name="Alberti F."/>
        </authorList>
    </citation>
    <scope>NUCLEOTIDE SEQUENCE [LARGE SCALE GENOMIC DNA]</scope>
    <source>
        <strain evidence="2">T-177</strain>
    </source>
</reference>
<name>A0ABR3IRL5_9AGAR</name>
<keyword evidence="2" id="KW-1185">Reference proteome</keyword>
<evidence type="ECO:0000313" key="2">
    <source>
        <dbReference type="Proteomes" id="UP001556367"/>
    </source>
</evidence>
<comment type="caution">
    <text evidence="1">The sequence shown here is derived from an EMBL/GenBank/DDBJ whole genome shotgun (WGS) entry which is preliminary data.</text>
</comment>
<evidence type="ECO:0000313" key="1">
    <source>
        <dbReference type="EMBL" id="KAL0945950.1"/>
    </source>
</evidence>
<proteinExistence type="predicted"/>
<sequence>MKDFRPFAKAIAGFVLDLLDAIARLIRFSREAPPQWPDVPSILVTTITTVTYDDASGQGHVPSEGVLTRLRIKSVASDAQQTIHDLLAKEKQLEYLDFLWALTEPDAADDNKPVHLPALRRLRMDRAAWNRADLGLREAQLWRENMKKDEVAR</sequence>
<protein>
    <submittedName>
        <fullName evidence="1">Uncharacterized protein</fullName>
    </submittedName>
</protein>
<dbReference type="EMBL" id="JASNQZ010000015">
    <property type="protein sequence ID" value="KAL0945950.1"/>
    <property type="molecule type" value="Genomic_DNA"/>
</dbReference>
<dbReference type="Proteomes" id="UP001556367">
    <property type="component" value="Unassembled WGS sequence"/>
</dbReference>
<accession>A0ABR3IRL5</accession>
<organism evidence="1 2">
    <name type="scientific">Hohenbuehelia grisea</name>
    <dbReference type="NCBI Taxonomy" id="104357"/>
    <lineage>
        <taxon>Eukaryota</taxon>
        <taxon>Fungi</taxon>
        <taxon>Dikarya</taxon>
        <taxon>Basidiomycota</taxon>
        <taxon>Agaricomycotina</taxon>
        <taxon>Agaricomycetes</taxon>
        <taxon>Agaricomycetidae</taxon>
        <taxon>Agaricales</taxon>
        <taxon>Pleurotineae</taxon>
        <taxon>Pleurotaceae</taxon>
        <taxon>Hohenbuehelia</taxon>
    </lineage>
</organism>